<accession>A0A0Y0M3B8</accession>
<dbReference type="Proteomes" id="UP000282469">
    <property type="component" value="Segment"/>
</dbReference>
<reference evidence="1 2" key="1">
    <citation type="journal article" date="2016" name="J. Gen. Virol.">
        <title>Comprehensive annotation of Glossina pallidipes salivary gland hypertrophy virus from Ethiopian tsetse flies: a proteogenomics approach.</title>
        <authorList>
            <person name="Abd-Alla A.M."/>
            <person name="Kariithi H.M."/>
            <person name="Cousserans F."/>
            <person name="Parker N.J."/>
            <person name="Ince I.A."/>
            <person name="Scully E.D."/>
            <person name="Boeren S."/>
            <person name="Geib S.M."/>
            <person name="Mekonnen S."/>
            <person name="Vlak J.M."/>
            <person name="Parker A.G."/>
            <person name="Vreysen M.J."/>
            <person name="Bergoin M."/>
        </authorList>
    </citation>
    <scope>NUCLEOTIDE SEQUENCE [LARGE SCALE GENOMIC DNA]</scope>
    <source>
        <strain evidence="1 2">Ethiopian</strain>
    </source>
</reference>
<protein>
    <submittedName>
        <fullName evidence="1">Uncharacterized protein</fullName>
    </submittedName>
</protein>
<gene>
    <name evidence="1" type="ORF">GpSGHVEth016</name>
</gene>
<organismHost>
    <name type="scientific">Glossina</name>
    <name type="common">tsetse flies</name>
    <dbReference type="NCBI Taxonomy" id="7393"/>
</organismHost>
<name>A0A0Y0M3B8_GHVS</name>
<sequence length="54" mass="6355">MGHIDRINAQFFQGKFVIISIELGNFIIHEIFVIDNALVHEFSINYYMTVQRVI</sequence>
<evidence type="ECO:0000313" key="1">
    <source>
        <dbReference type="EMBL" id="AMB48620.1"/>
    </source>
</evidence>
<dbReference type="EMBL" id="KU050077">
    <property type="protein sequence ID" value="AMB48620.1"/>
    <property type="molecule type" value="Genomic_DNA"/>
</dbReference>
<organism evidence="1 2">
    <name type="scientific">Glossina hytrovirus (isolate Glossina pallidipes/Ethiopia/Seibersdorf/-)</name>
    <name type="common">GHV</name>
    <dbReference type="NCBI Taxonomy" id="379529"/>
    <lineage>
        <taxon>Viruses</taxon>
        <taxon>Viruses incertae sedis</taxon>
        <taxon>Naldaviricetes</taxon>
        <taxon>Lefavirales</taxon>
        <taxon>Hytrosaviridae</taxon>
        <taxon>Glossinavirus</taxon>
        <taxon>Glossinavirus glopallidipedis</taxon>
    </lineage>
</organism>
<evidence type="ECO:0000313" key="2">
    <source>
        <dbReference type="Proteomes" id="UP000282469"/>
    </source>
</evidence>
<proteinExistence type="predicted"/>